<feature type="region of interest" description="Disordered" evidence="1">
    <location>
        <begin position="51"/>
        <end position="78"/>
    </location>
</feature>
<dbReference type="EMBL" id="DF845276">
    <property type="protein sequence ID" value="GAT49139.1"/>
    <property type="molecule type" value="Genomic_DNA"/>
</dbReference>
<feature type="compositionally biased region" description="Polar residues" evidence="1">
    <location>
        <begin position="10"/>
        <end position="19"/>
    </location>
</feature>
<proteinExistence type="predicted"/>
<feature type="region of interest" description="Disordered" evidence="1">
    <location>
        <begin position="1"/>
        <end position="20"/>
    </location>
</feature>
<gene>
    <name evidence="2" type="ORF">MCHLO_06488</name>
</gene>
<sequence length="78" mass="8413">MEVWGKRDSGINTGPSQSRGLPALVYSHYPLVPRTRNCAKHDLRAPLSLSALEIGQETAGTSPEESKTEKGGRRVGPL</sequence>
<reference evidence="2" key="1">
    <citation type="submission" date="2014-09" db="EMBL/GenBank/DDBJ databases">
        <title>Genome sequence of the luminous mushroom Mycena chlorophos for searching fungal bioluminescence genes.</title>
        <authorList>
            <person name="Tanaka Y."/>
            <person name="Kasuga D."/>
            <person name="Oba Y."/>
            <person name="Hase S."/>
            <person name="Sato K."/>
            <person name="Oba Y."/>
            <person name="Sakakibara Y."/>
        </authorList>
    </citation>
    <scope>NUCLEOTIDE SEQUENCE</scope>
</reference>
<protein>
    <submittedName>
        <fullName evidence="2">Uncharacterized protein</fullName>
    </submittedName>
</protein>
<dbReference type="Proteomes" id="UP000815677">
    <property type="component" value="Unassembled WGS sequence"/>
</dbReference>
<keyword evidence="3" id="KW-1185">Reference proteome</keyword>
<evidence type="ECO:0000256" key="1">
    <source>
        <dbReference type="SAM" id="MobiDB-lite"/>
    </source>
</evidence>
<accession>A0ABQ0LDF8</accession>
<evidence type="ECO:0000313" key="2">
    <source>
        <dbReference type="EMBL" id="GAT49139.1"/>
    </source>
</evidence>
<name>A0ABQ0LDF8_MYCCL</name>
<evidence type="ECO:0000313" key="3">
    <source>
        <dbReference type="Proteomes" id="UP000815677"/>
    </source>
</evidence>
<organism evidence="2 3">
    <name type="scientific">Mycena chlorophos</name>
    <name type="common">Agaric fungus</name>
    <name type="synonym">Agaricus chlorophos</name>
    <dbReference type="NCBI Taxonomy" id="658473"/>
    <lineage>
        <taxon>Eukaryota</taxon>
        <taxon>Fungi</taxon>
        <taxon>Dikarya</taxon>
        <taxon>Basidiomycota</taxon>
        <taxon>Agaricomycotina</taxon>
        <taxon>Agaricomycetes</taxon>
        <taxon>Agaricomycetidae</taxon>
        <taxon>Agaricales</taxon>
        <taxon>Marasmiineae</taxon>
        <taxon>Mycenaceae</taxon>
        <taxon>Mycena</taxon>
    </lineage>
</organism>